<evidence type="ECO:0000313" key="2">
    <source>
        <dbReference type="Proteomes" id="UP000265520"/>
    </source>
</evidence>
<keyword evidence="2" id="KW-1185">Reference proteome</keyword>
<sequence length="58" mass="6407">MGRCRRQCTSSSVTDISPLGIWKLLVSLCHLSTKVYNPGSRNVYPVSDNPDIPVAFRA</sequence>
<comment type="caution">
    <text evidence="1">The sequence shown here is derived from an EMBL/GenBank/DDBJ whole genome shotgun (WGS) entry which is preliminary data.</text>
</comment>
<evidence type="ECO:0000313" key="1">
    <source>
        <dbReference type="EMBL" id="MCI68154.1"/>
    </source>
</evidence>
<dbReference type="AlphaFoldDB" id="A0A392U5X0"/>
<feature type="non-terminal residue" evidence="1">
    <location>
        <position position="58"/>
    </location>
</feature>
<protein>
    <submittedName>
        <fullName evidence="1">Uncharacterized protein</fullName>
    </submittedName>
</protein>
<name>A0A392U5X0_9FABA</name>
<accession>A0A392U5X0</accession>
<organism evidence="1 2">
    <name type="scientific">Trifolium medium</name>
    <dbReference type="NCBI Taxonomy" id="97028"/>
    <lineage>
        <taxon>Eukaryota</taxon>
        <taxon>Viridiplantae</taxon>
        <taxon>Streptophyta</taxon>
        <taxon>Embryophyta</taxon>
        <taxon>Tracheophyta</taxon>
        <taxon>Spermatophyta</taxon>
        <taxon>Magnoliopsida</taxon>
        <taxon>eudicotyledons</taxon>
        <taxon>Gunneridae</taxon>
        <taxon>Pentapetalae</taxon>
        <taxon>rosids</taxon>
        <taxon>fabids</taxon>
        <taxon>Fabales</taxon>
        <taxon>Fabaceae</taxon>
        <taxon>Papilionoideae</taxon>
        <taxon>50 kb inversion clade</taxon>
        <taxon>NPAAA clade</taxon>
        <taxon>Hologalegina</taxon>
        <taxon>IRL clade</taxon>
        <taxon>Trifolieae</taxon>
        <taxon>Trifolium</taxon>
    </lineage>
</organism>
<reference evidence="1 2" key="1">
    <citation type="journal article" date="2018" name="Front. Plant Sci.">
        <title>Red Clover (Trifolium pratense) and Zigzag Clover (T. medium) - A Picture of Genomic Similarities and Differences.</title>
        <authorList>
            <person name="Dluhosova J."/>
            <person name="Istvanek J."/>
            <person name="Nedelnik J."/>
            <person name="Repkova J."/>
        </authorList>
    </citation>
    <scope>NUCLEOTIDE SEQUENCE [LARGE SCALE GENOMIC DNA]</scope>
    <source>
        <strain evidence="2">cv. 10/8</strain>
        <tissue evidence="1">Leaf</tissue>
    </source>
</reference>
<proteinExistence type="predicted"/>
<dbReference type="EMBL" id="LXQA010731532">
    <property type="protein sequence ID" value="MCI68154.1"/>
    <property type="molecule type" value="Genomic_DNA"/>
</dbReference>
<dbReference type="Proteomes" id="UP000265520">
    <property type="component" value="Unassembled WGS sequence"/>
</dbReference>